<dbReference type="GO" id="GO:0022857">
    <property type="term" value="F:transmembrane transporter activity"/>
    <property type="evidence" value="ECO:0007669"/>
    <property type="project" value="InterPro"/>
</dbReference>
<evidence type="ECO:0000256" key="5">
    <source>
        <dbReference type="ARBA" id="ARBA00023136"/>
    </source>
</evidence>
<feature type="transmembrane region" description="Helical" evidence="7">
    <location>
        <begin position="256"/>
        <end position="279"/>
    </location>
</feature>
<name>A0A4V5MTR7_9NEIS</name>
<dbReference type="EMBL" id="SUMF01000002">
    <property type="protein sequence ID" value="TJZ77458.1"/>
    <property type="molecule type" value="Genomic_DNA"/>
</dbReference>
<evidence type="ECO:0000256" key="2">
    <source>
        <dbReference type="ARBA" id="ARBA00022475"/>
    </source>
</evidence>
<dbReference type="InterPro" id="IPR010619">
    <property type="entry name" value="ThrE-like_N"/>
</dbReference>
<evidence type="ECO:0000313" key="10">
    <source>
        <dbReference type="Proteomes" id="UP000310016"/>
    </source>
</evidence>
<dbReference type="GO" id="GO:0005886">
    <property type="term" value="C:plasma membrane"/>
    <property type="evidence" value="ECO:0007669"/>
    <property type="project" value="UniProtKB-SubCell"/>
</dbReference>
<sequence>MPWYWQCCWAGELMRGNAGGERLPRMSCMKSVRDPTHLCRLVLAAGTLVHQSGGDTARTAKIMSRTARALGADTVHTIVSSLNLGVTVELNGRQRTVFHKAPHMGVNFRTLTGVGRAVNALEACRIGPGAFESLLDDLRSRPNYYPRWLTALTVGLACGGFAALFGGDLAAVLVTLLGSGIGSWVRLWMAARHYKPFIFATVTAAIAALVVGLLAKQFSYTPEPAIAASVLFLIPGVPLINAMADMLSGNYLNGGVRLTMSAVIIAGIGVGVSLALRVVH</sequence>
<keyword evidence="3 7" id="KW-0812">Transmembrane</keyword>
<comment type="similarity">
    <text evidence="6">Belongs to the ThrE exporter (TC 2.A.79) family.</text>
</comment>
<dbReference type="InterPro" id="IPR050539">
    <property type="entry name" value="ThrE_Dicarb/AminoAcid_Exp"/>
</dbReference>
<feature type="domain" description="Threonine/serine exporter-like N-terminal" evidence="8">
    <location>
        <begin position="40"/>
        <end position="278"/>
    </location>
</feature>
<evidence type="ECO:0000256" key="4">
    <source>
        <dbReference type="ARBA" id="ARBA00022989"/>
    </source>
</evidence>
<feature type="transmembrane region" description="Helical" evidence="7">
    <location>
        <begin position="197"/>
        <end position="214"/>
    </location>
</feature>
<dbReference type="AlphaFoldDB" id="A0A4V5MTR7"/>
<keyword evidence="2" id="KW-1003">Cell membrane</keyword>
<reference evidence="9 10" key="1">
    <citation type="submission" date="2019-04" db="EMBL/GenBank/DDBJ databases">
        <title>Chitiniphilus eburnea sp. nov., a novel chitinolytic bacterium isolated from aquaculture sludge.</title>
        <authorList>
            <person name="Sheng M."/>
        </authorList>
    </citation>
    <scope>NUCLEOTIDE SEQUENCE [LARGE SCALE GENOMIC DNA]</scope>
    <source>
        <strain evidence="9 10">HX-2-15</strain>
    </source>
</reference>
<protein>
    <submittedName>
        <fullName evidence="9">Threonine/serine exporter family protein</fullName>
    </submittedName>
</protein>
<evidence type="ECO:0000256" key="1">
    <source>
        <dbReference type="ARBA" id="ARBA00004651"/>
    </source>
</evidence>
<gene>
    <name evidence="9" type="ORF">FAZ21_03735</name>
</gene>
<comment type="caution">
    <text evidence="9">The sequence shown here is derived from an EMBL/GenBank/DDBJ whole genome shotgun (WGS) entry which is preliminary data.</text>
</comment>
<dbReference type="Proteomes" id="UP000310016">
    <property type="component" value="Unassembled WGS sequence"/>
</dbReference>
<evidence type="ECO:0000259" key="8">
    <source>
        <dbReference type="Pfam" id="PF06738"/>
    </source>
</evidence>
<keyword evidence="10" id="KW-1185">Reference proteome</keyword>
<proteinExistence type="inferred from homology"/>
<dbReference type="OrthoDB" id="9813917at2"/>
<dbReference type="GO" id="GO:0015744">
    <property type="term" value="P:succinate transport"/>
    <property type="evidence" value="ECO:0007669"/>
    <property type="project" value="TreeGrafter"/>
</dbReference>
<comment type="subcellular location">
    <subcellularLocation>
        <location evidence="1">Cell membrane</location>
        <topology evidence="1">Multi-pass membrane protein</topology>
    </subcellularLocation>
</comment>
<evidence type="ECO:0000256" key="6">
    <source>
        <dbReference type="ARBA" id="ARBA00034125"/>
    </source>
</evidence>
<keyword evidence="5 7" id="KW-0472">Membrane</keyword>
<dbReference type="Pfam" id="PF06738">
    <property type="entry name" value="ThrE"/>
    <property type="match status" value="1"/>
</dbReference>
<evidence type="ECO:0000256" key="3">
    <source>
        <dbReference type="ARBA" id="ARBA00022692"/>
    </source>
</evidence>
<accession>A0A4V5MTR7</accession>
<evidence type="ECO:0000256" key="7">
    <source>
        <dbReference type="SAM" id="Phobius"/>
    </source>
</evidence>
<keyword evidence="4 7" id="KW-1133">Transmembrane helix</keyword>
<dbReference type="PANTHER" id="PTHR34390">
    <property type="entry name" value="UPF0442 PROTEIN YJJB-RELATED"/>
    <property type="match status" value="1"/>
</dbReference>
<evidence type="ECO:0000313" key="9">
    <source>
        <dbReference type="EMBL" id="TJZ77458.1"/>
    </source>
</evidence>
<dbReference type="PANTHER" id="PTHR34390:SF2">
    <property type="entry name" value="SUCCINATE TRANSPORTER SUBUNIT YJJP-RELATED"/>
    <property type="match status" value="1"/>
</dbReference>
<feature type="transmembrane region" description="Helical" evidence="7">
    <location>
        <begin position="148"/>
        <end position="177"/>
    </location>
</feature>
<organism evidence="9 10">
    <name type="scientific">Chitiniphilus eburneus</name>
    <dbReference type="NCBI Taxonomy" id="2571148"/>
    <lineage>
        <taxon>Bacteria</taxon>
        <taxon>Pseudomonadati</taxon>
        <taxon>Pseudomonadota</taxon>
        <taxon>Betaproteobacteria</taxon>
        <taxon>Neisseriales</taxon>
        <taxon>Chitinibacteraceae</taxon>
        <taxon>Chitiniphilus</taxon>
    </lineage>
</organism>
<feature type="transmembrane region" description="Helical" evidence="7">
    <location>
        <begin position="226"/>
        <end position="244"/>
    </location>
</feature>